<feature type="transmembrane region" description="Helical" evidence="1">
    <location>
        <begin position="5"/>
        <end position="26"/>
    </location>
</feature>
<dbReference type="AlphaFoldDB" id="A0A2A4X011"/>
<evidence type="ECO:0000313" key="3">
    <source>
        <dbReference type="Proteomes" id="UP000218775"/>
    </source>
</evidence>
<evidence type="ECO:0000256" key="1">
    <source>
        <dbReference type="SAM" id="Phobius"/>
    </source>
</evidence>
<name>A0A2A4X011_UNCAE</name>
<dbReference type="EMBL" id="NVUK01000048">
    <property type="protein sequence ID" value="PCI75407.1"/>
    <property type="molecule type" value="Genomic_DNA"/>
</dbReference>
<sequence>MKRVILGAVLGGIVSFSWMCISWGMLPWHHVGVSSFKNEDQVARVIRENTGKSGVYMLPYVALETLHRNVKEDVSIYKEQKKALKEYPLIFLQLNKNGVKDFSFLSSLASFLTQCVSVGFVAYLLTLLKLESSYLKRFCFCVIYGLSSAIFFQEPSWNWFGSSSAYTAIMIVDATITWALAGFVLAAIVKPRFKLRQML</sequence>
<keyword evidence="1" id="KW-0472">Membrane</keyword>
<gene>
    <name evidence="2" type="ORF">COB21_05690</name>
</gene>
<feature type="transmembrane region" description="Helical" evidence="1">
    <location>
        <begin position="104"/>
        <end position="127"/>
    </location>
</feature>
<protein>
    <submittedName>
        <fullName evidence="2">Uncharacterized protein</fullName>
    </submittedName>
</protein>
<feature type="transmembrane region" description="Helical" evidence="1">
    <location>
        <begin position="165"/>
        <end position="189"/>
    </location>
</feature>
<reference evidence="3" key="1">
    <citation type="submission" date="2017-08" db="EMBL/GenBank/DDBJ databases">
        <title>A dynamic microbial community with high functional redundancy inhabits the cold, oxic subseafloor aquifer.</title>
        <authorList>
            <person name="Tully B.J."/>
            <person name="Wheat C.G."/>
            <person name="Glazer B.T."/>
            <person name="Huber J.A."/>
        </authorList>
    </citation>
    <scope>NUCLEOTIDE SEQUENCE [LARGE SCALE GENOMIC DNA]</scope>
</reference>
<feature type="transmembrane region" description="Helical" evidence="1">
    <location>
        <begin position="134"/>
        <end position="153"/>
    </location>
</feature>
<dbReference type="Proteomes" id="UP000218775">
    <property type="component" value="Unassembled WGS sequence"/>
</dbReference>
<organism evidence="2 3">
    <name type="scientific">Aerophobetes bacterium</name>
    <dbReference type="NCBI Taxonomy" id="2030807"/>
    <lineage>
        <taxon>Bacteria</taxon>
        <taxon>Candidatus Aerophobota</taxon>
    </lineage>
</organism>
<proteinExistence type="predicted"/>
<keyword evidence="1" id="KW-1133">Transmembrane helix</keyword>
<comment type="caution">
    <text evidence="2">The sequence shown here is derived from an EMBL/GenBank/DDBJ whole genome shotgun (WGS) entry which is preliminary data.</text>
</comment>
<evidence type="ECO:0000313" key="2">
    <source>
        <dbReference type="EMBL" id="PCI75407.1"/>
    </source>
</evidence>
<accession>A0A2A4X011</accession>
<keyword evidence="1" id="KW-0812">Transmembrane</keyword>